<keyword evidence="3" id="KW-1185">Reference proteome</keyword>
<feature type="region of interest" description="Disordered" evidence="1">
    <location>
        <begin position="1"/>
        <end position="31"/>
    </location>
</feature>
<name>A0A9W6THM4_9STRA</name>
<accession>A0A9W6THM4</accession>
<proteinExistence type="predicted"/>
<dbReference type="EMBL" id="BSXW01000159">
    <property type="protein sequence ID" value="GMF13491.1"/>
    <property type="molecule type" value="Genomic_DNA"/>
</dbReference>
<evidence type="ECO:0000313" key="3">
    <source>
        <dbReference type="Proteomes" id="UP001165083"/>
    </source>
</evidence>
<dbReference type="Proteomes" id="UP001165083">
    <property type="component" value="Unassembled WGS sequence"/>
</dbReference>
<comment type="caution">
    <text evidence="2">The sequence shown here is derived from an EMBL/GenBank/DDBJ whole genome shotgun (WGS) entry which is preliminary data.</text>
</comment>
<evidence type="ECO:0000256" key="1">
    <source>
        <dbReference type="SAM" id="MobiDB-lite"/>
    </source>
</evidence>
<reference evidence="2" key="1">
    <citation type="submission" date="2023-04" db="EMBL/GenBank/DDBJ databases">
        <title>Phytophthora lilii NBRC 32176.</title>
        <authorList>
            <person name="Ichikawa N."/>
            <person name="Sato H."/>
            <person name="Tonouchi N."/>
        </authorList>
    </citation>
    <scope>NUCLEOTIDE SEQUENCE</scope>
    <source>
        <strain evidence="2">NBRC 32176</strain>
    </source>
</reference>
<protein>
    <submittedName>
        <fullName evidence="2">Unnamed protein product</fullName>
    </submittedName>
</protein>
<dbReference type="AlphaFoldDB" id="A0A9W6THM4"/>
<organism evidence="2 3">
    <name type="scientific">Phytophthora lilii</name>
    <dbReference type="NCBI Taxonomy" id="2077276"/>
    <lineage>
        <taxon>Eukaryota</taxon>
        <taxon>Sar</taxon>
        <taxon>Stramenopiles</taxon>
        <taxon>Oomycota</taxon>
        <taxon>Peronosporomycetes</taxon>
        <taxon>Peronosporales</taxon>
        <taxon>Peronosporaceae</taxon>
        <taxon>Phytophthora</taxon>
    </lineage>
</organism>
<sequence length="75" mass="8583">MDEERVVGEYKYSDSGEARKGTKSGLDEDMSHLAKVKEQGLTNTDADADAKNILYEYYRKLYEKGSDPYQFDTDC</sequence>
<evidence type="ECO:0000313" key="2">
    <source>
        <dbReference type="EMBL" id="GMF13491.1"/>
    </source>
</evidence>
<gene>
    <name evidence="2" type="ORF">Plil01_000395900</name>
</gene>